<feature type="transmembrane region" description="Helical" evidence="2">
    <location>
        <begin position="58"/>
        <end position="79"/>
    </location>
</feature>
<feature type="transmembrane region" description="Helical" evidence="2">
    <location>
        <begin position="340"/>
        <end position="357"/>
    </location>
</feature>
<feature type="transmembrane region" description="Helical" evidence="2">
    <location>
        <begin position="235"/>
        <end position="256"/>
    </location>
</feature>
<feature type="transmembrane region" description="Helical" evidence="2">
    <location>
        <begin position="262"/>
        <end position="282"/>
    </location>
</feature>
<proteinExistence type="predicted"/>
<feature type="transmembrane region" description="Helical" evidence="2">
    <location>
        <begin position="202"/>
        <end position="223"/>
    </location>
</feature>
<feature type="transmembrane region" description="Helical" evidence="2">
    <location>
        <begin position="533"/>
        <end position="552"/>
    </location>
</feature>
<keyword evidence="2" id="KW-0812">Transmembrane</keyword>
<feature type="transmembrane region" description="Helical" evidence="2">
    <location>
        <begin position="133"/>
        <end position="153"/>
    </location>
</feature>
<feature type="transmembrane region" description="Helical" evidence="2">
    <location>
        <begin position="86"/>
        <end position="104"/>
    </location>
</feature>
<keyword evidence="2" id="KW-1133">Transmembrane helix</keyword>
<feature type="transmembrane region" description="Helical" evidence="2">
    <location>
        <begin position="399"/>
        <end position="422"/>
    </location>
</feature>
<feature type="transmembrane region" description="Helical" evidence="2">
    <location>
        <begin position="501"/>
        <end position="521"/>
    </location>
</feature>
<dbReference type="RefSeq" id="WP_345357955.1">
    <property type="nucleotide sequence ID" value="NZ_BAABII010000003.1"/>
</dbReference>
<dbReference type="EMBL" id="JBGEHV010000010">
    <property type="protein sequence ID" value="MEY8039350.1"/>
    <property type="molecule type" value="Genomic_DNA"/>
</dbReference>
<evidence type="ECO:0000256" key="1">
    <source>
        <dbReference type="SAM" id="MobiDB-lite"/>
    </source>
</evidence>
<feature type="transmembrane region" description="Helical" evidence="2">
    <location>
        <begin position="165"/>
        <end position="182"/>
    </location>
</feature>
<feature type="transmembrane region" description="Helical" evidence="2">
    <location>
        <begin position="369"/>
        <end position="393"/>
    </location>
</feature>
<feature type="transmembrane region" description="Helical" evidence="2">
    <location>
        <begin position="434"/>
        <end position="455"/>
    </location>
</feature>
<feature type="transmembrane region" description="Helical" evidence="2">
    <location>
        <begin position="303"/>
        <end position="320"/>
    </location>
</feature>
<evidence type="ECO:0000313" key="3">
    <source>
        <dbReference type="EMBL" id="MEY8039350.1"/>
    </source>
</evidence>
<gene>
    <name evidence="3" type="ORF">AB8O55_08070</name>
</gene>
<evidence type="ECO:0000313" key="4">
    <source>
        <dbReference type="Proteomes" id="UP001564626"/>
    </source>
</evidence>
<feature type="transmembrane region" description="Helical" evidence="2">
    <location>
        <begin position="475"/>
        <end position="494"/>
    </location>
</feature>
<reference evidence="3 4" key="1">
    <citation type="submission" date="2024-08" db="EMBL/GenBank/DDBJ databases">
        <title>Genome mining of Saccharopolyspora cebuensis PGLac3 from Nigerian medicinal plant.</title>
        <authorList>
            <person name="Ezeobiora C.E."/>
            <person name="Igbokwe N.H."/>
            <person name="Amin D.H."/>
            <person name="Mendie U.E."/>
        </authorList>
    </citation>
    <scope>NUCLEOTIDE SEQUENCE [LARGE SCALE GENOMIC DNA]</scope>
    <source>
        <strain evidence="3 4">PGLac3</strain>
    </source>
</reference>
<protein>
    <submittedName>
        <fullName evidence="3">Uncharacterized protein</fullName>
    </submittedName>
</protein>
<keyword evidence="4" id="KW-1185">Reference proteome</keyword>
<keyword evidence="2" id="KW-0472">Membrane</keyword>
<evidence type="ECO:0000256" key="2">
    <source>
        <dbReference type="SAM" id="Phobius"/>
    </source>
</evidence>
<name>A0ABV4CE22_9PSEU</name>
<feature type="region of interest" description="Disordered" evidence="1">
    <location>
        <begin position="1"/>
        <end position="20"/>
    </location>
</feature>
<accession>A0ABV4CE22</accession>
<sequence length="570" mass="55569">MTARPSPTSGGAPATAVAPRSTPSSRLTAALVIAAAGALLVGLGPLLGLVSAESSAAFTAWPALLVLALLPPALALALLRTGRSTAASAVLVGAAALAPGRLALDVQFLVDAGLAARPELLRLEVLDAGAPGVGLWLLLAGHVAALVAGVLAAGERGDEETASGPLALGLLAGVLGAVGVLLTPFTSADPFLLPRAALDSPVAVLVGGLLLAVALPTTAAYAGGSGDREFARGGLLGLAAALAAVVLPPLLAVAALPTAGITTGPLLGLGAVVALAVLAWAPRRTADAGDDLRLPALTRLHRTAGLLALVAGALAVVGALTPLLRMPAGLSDPTEYPGRMLWPAGLVLVAVGAALQLRSAARVRPVLAAVWAVVPMAAAGALGSVFAGLQVGARAGAGAWAAGLAVVPAAAAVVVAAVAGAVERDDVDLTEIAMRRAVLVPVLVALVPAAGAFAFPVLTAPGYAPPGIFTDFDTASWGLVVGLVAVVGAAVLAPMCRPPRAAALLAGAALVVAVRVAELPITAGRVDGSSPGIGTWCGLAAIVVLLVAAAVAGRRPESGGIGADRTSRRW</sequence>
<comment type="caution">
    <text evidence="3">The sequence shown here is derived from an EMBL/GenBank/DDBJ whole genome shotgun (WGS) entry which is preliminary data.</text>
</comment>
<dbReference type="Proteomes" id="UP001564626">
    <property type="component" value="Unassembled WGS sequence"/>
</dbReference>
<organism evidence="3 4">
    <name type="scientific">Saccharopolyspora cebuensis</name>
    <dbReference type="NCBI Taxonomy" id="418759"/>
    <lineage>
        <taxon>Bacteria</taxon>
        <taxon>Bacillati</taxon>
        <taxon>Actinomycetota</taxon>
        <taxon>Actinomycetes</taxon>
        <taxon>Pseudonocardiales</taxon>
        <taxon>Pseudonocardiaceae</taxon>
        <taxon>Saccharopolyspora</taxon>
    </lineage>
</organism>
<feature type="transmembrane region" description="Helical" evidence="2">
    <location>
        <begin position="29"/>
        <end position="52"/>
    </location>
</feature>